<dbReference type="SUPFAM" id="SSF48317">
    <property type="entry name" value="Acid phosphatase/Vanadium-dependent haloperoxidase"/>
    <property type="match status" value="1"/>
</dbReference>
<dbReference type="AlphaFoldDB" id="A0A7D5XLX7"/>
<proteinExistence type="predicted"/>
<reference evidence="4" key="1">
    <citation type="submission" date="2020-07" db="EMBL/GenBank/DDBJ databases">
        <title>Metabolic diversity and evolutionary history of the archaeal phylum ###Micrarchaeota### uncovered from a freshwater lake metagenome.</title>
        <authorList>
            <person name="Kadnikov V.V."/>
            <person name="Savvichev A.S."/>
            <person name="Mardanov A.V."/>
            <person name="Beletsky A.V."/>
            <person name="Chupakov A.V."/>
            <person name="Kokryatskaya N.M."/>
            <person name="Pimenov N.V."/>
            <person name="Ravin N.V."/>
        </authorList>
    </citation>
    <scope>NUCLEOTIDE SEQUENCE [LARGE SCALE GENOMIC DNA]</scope>
</reference>
<evidence type="ECO:0000313" key="4">
    <source>
        <dbReference type="Proteomes" id="UP000510821"/>
    </source>
</evidence>
<feature type="transmembrane region" description="Helical" evidence="1">
    <location>
        <begin position="142"/>
        <end position="161"/>
    </location>
</feature>
<dbReference type="InterPro" id="IPR000326">
    <property type="entry name" value="PAP2/HPO"/>
</dbReference>
<dbReference type="PANTHER" id="PTHR14969:SF13">
    <property type="entry name" value="AT30094P"/>
    <property type="match status" value="1"/>
</dbReference>
<organism evidence="3 4">
    <name type="scientific">Fermentimicrarchaeum limneticum</name>
    <dbReference type="NCBI Taxonomy" id="2795018"/>
    <lineage>
        <taxon>Archaea</taxon>
        <taxon>Candidatus Micrarchaeota</taxon>
        <taxon>Candidatus Fermentimicrarchaeales</taxon>
        <taxon>Candidatus Fermentimicrarchaeaceae</taxon>
        <taxon>Candidatus Fermentimicrarchaeum</taxon>
    </lineage>
</organism>
<keyword evidence="1" id="KW-0472">Membrane</keyword>
<dbReference type="Pfam" id="PF01569">
    <property type="entry name" value="PAP2"/>
    <property type="match status" value="1"/>
</dbReference>
<dbReference type="Gene3D" id="1.20.144.10">
    <property type="entry name" value="Phosphatidic acid phosphatase type 2/haloperoxidase"/>
    <property type="match status" value="1"/>
</dbReference>
<protein>
    <recommendedName>
        <fullName evidence="2">Phosphatidic acid phosphatase type 2/haloperoxidase domain-containing protein</fullName>
    </recommendedName>
</protein>
<dbReference type="PANTHER" id="PTHR14969">
    <property type="entry name" value="SPHINGOSINE-1-PHOSPHATE PHOSPHOHYDROLASE"/>
    <property type="match status" value="1"/>
</dbReference>
<dbReference type="InterPro" id="IPR036938">
    <property type="entry name" value="PAP2/HPO_sf"/>
</dbReference>
<evidence type="ECO:0000259" key="2">
    <source>
        <dbReference type="SMART" id="SM00014"/>
    </source>
</evidence>
<evidence type="ECO:0000313" key="3">
    <source>
        <dbReference type="EMBL" id="QLJ53146.1"/>
    </source>
</evidence>
<feature type="transmembrane region" description="Helical" evidence="1">
    <location>
        <begin position="61"/>
        <end position="78"/>
    </location>
</feature>
<dbReference type="EMBL" id="CP058998">
    <property type="protein sequence ID" value="QLJ53146.1"/>
    <property type="molecule type" value="Genomic_DNA"/>
</dbReference>
<dbReference type="Proteomes" id="UP000510821">
    <property type="component" value="Chromosome"/>
</dbReference>
<keyword evidence="1" id="KW-1133">Transmembrane helix</keyword>
<dbReference type="GO" id="GO:0042392">
    <property type="term" value="F:sphingosine-1-phosphate phosphatase activity"/>
    <property type="evidence" value="ECO:0007669"/>
    <property type="project" value="TreeGrafter"/>
</dbReference>
<sequence length="175" mass="19352">MATLGRLGFAKEAVIGPVTRFIASQNIWFFTLFSVFADYYVFIVLPLSLILFYKKLGRKKVASLVLSLLLLYLAVPYLKVTFGQSRPCNEYLKVACPTDYSFPSGHTAVAFAFAFLSLGTVAFPFYYISAFLIALSRVYMGVHFLNDIAGGIVVGIFSYIVSEKVIDACLRYAGG</sequence>
<dbReference type="SMART" id="SM00014">
    <property type="entry name" value="acidPPc"/>
    <property type="match status" value="1"/>
</dbReference>
<gene>
    <name evidence="3" type="ORF">Sv326_0971</name>
</gene>
<accession>A0A7D5XLX7</accession>
<feature type="domain" description="Phosphatidic acid phosphatase type 2/haloperoxidase" evidence="2">
    <location>
        <begin position="61"/>
        <end position="163"/>
    </location>
</feature>
<feature type="transmembrane region" description="Helical" evidence="1">
    <location>
        <begin position="108"/>
        <end position="135"/>
    </location>
</feature>
<keyword evidence="1" id="KW-0812">Transmembrane</keyword>
<name>A0A7D5XLX7_FERL1</name>
<dbReference type="KEGG" id="flt:Sv326_0971"/>
<evidence type="ECO:0000256" key="1">
    <source>
        <dbReference type="SAM" id="Phobius"/>
    </source>
</evidence>
<dbReference type="CDD" id="cd01610">
    <property type="entry name" value="PAP2_like"/>
    <property type="match status" value="1"/>
</dbReference>
<feature type="transmembrane region" description="Helical" evidence="1">
    <location>
        <begin position="27"/>
        <end position="52"/>
    </location>
</feature>